<comment type="subcellular location">
    <subcellularLocation>
        <location evidence="1">Endomembrane system</location>
        <topology evidence="1">Multi-pass membrane protein</topology>
    </subcellularLocation>
    <subcellularLocation>
        <location evidence="3">Endoplasmic reticulum membrane</location>
    </subcellularLocation>
    <subcellularLocation>
        <location evidence="2">Nucleus envelope</location>
    </subcellularLocation>
</comment>
<evidence type="ECO:0000256" key="7">
    <source>
        <dbReference type="ARBA" id="ARBA00022989"/>
    </source>
</evidence>
<sequence>MVVCGSCGLPPGAQRKAFWLILVLVLLSSMVVIVKERSFAREVHKLTPVLEELVPSSCVPNPQNDGLYVHLECPIRNSSTFYPPSNFAKNISAFHGVFFELRAEMFQYTGIPNLLFGGRKAEWIDHLLASGLRAGGYTLPGSFSGYFKEKQQLPLEDDGVYTAESSRPPRKVDSQSTLVYKNYLYTGNPLAPQIGDVRISFWGNKSTHVSLIGKQTKTYFGSGRTVLDAPADAKTGSPMTILAEGDYEPHRLVEHRLTQLGFPASFVWLWRFGSFLLFFFLIASFNCWETAANSPNPLPFWGRMLLSGLLALAGTLLQLAAGWWSVEIGAARRLFVIAAVVAAVAGILRLLLPRLLPPALTAEVCRGGKYYDLGVSLQVPGSSPGSSSRLCETAATVAAAAAAAAAAAVNGQSAQETRQGTVIRWTTTPALPPSPEDTIRRSVAVAAVPGGAPTGPAAAKAVEAPTYGTSYRNGGLPAADFGVYGQPPLLPTRAASITNLSLQKSSSKGSI</sequence>
<evidence type="ECO:0000313" key="12">
    <source>
        <dbReference type="Proteomes" id="UP000030747"/>
    </source>
</evidence>
<keyword evidence="6" id="KW-0256">Endoplasmic reticulum</keyword>
<dbReference type="RefSeq" id="XP_013227935.1">
    <property type="nucleotide sequence ID" value="XM_013372481.1"/>
</dbReference>
<accession>U6KLE6</accession>
<dbReference type="OMA" id="YDLGICL"/>
<evidence type="ECO:0000256" key="10">
    <source>
        <dbReference type="SAM" id="Phobius"/>
    </source>
</evidence>
<organism evidence="11 12">
    <name type="scientific">Eimeria tenella</name>
    <name type="common">Coccidian parasite</name>
    <dbReference type="NCBI Taxonomy" id="5802"/>
    <lineage>
        <taxon>Eukaryota</taxon>
        <taxon>Sar</taxon>
        <taxon>Alveolata</taxon>
        <taxon>Apicomplexa</taxon>
        <taxon>Conoidasida</taxon>
        <taxon>Coccidia</taxon>
        <taxon>Eucoccidiorida</taxon>
        <taxon>Eimeriorina</taxon>
        <taxon>Eimeriidae</taxon>
        <taxon>Eimeria</taxon>
    </lineage>
</organism>
<protein>
    <recommendedName>
        <fullName evidence="13">Transmembrane protein 43</fullName>
    </recommendedName>
</protein>
<dbReference type="Proteomes" id="UP000030747">
    <property type="component" value="Unassembled WGS sequence"/>
</dbReference>
<dbReference type="GeneID" id="25250298"/>
<keyword evidence="9" id="KW-0539">Nucleus</keyword>
<evidence type="ECO:0000256" key="4">
    <source>
        <dbReference type="ARBA" id="ARBA00006627"/>
    </source>
</evidence>
<proteinExistence type="inferred from homology"/>
<gene>
    <name evidence="11" type="ORF">ETH_00005450</name>
</gene>
<name>U6KLE6_EIMTE</name>
<evidence type="ECO:0000256" key="5">
    <source>
        <dbReference type="ARBA" id="ARBA00022692"/>
    </source>
</evidence>
<feature type="transmembrane region" description="Helical" evidence="10">
    <location>
        <begin position="17"/>
        <end position="34"/>
    </location>
</feature>
<evidence type="ECO:0008006" key="13">
    <source>
        <dbReference type="Google" id="ProtNLM"/>
    </source>
</evidence>
<dbReference type="AlphaFoldDB" id="U6KLE6"/>
<dbReference type="GO" id="GO:0071763">
    <property type="term" value="P:nuclear membrane organization"/>
    <property type="evidence" value="ECO:0007669"/>
    <property type="project" value="TreeGrafter"/>
</dbReference>
<evidence type="ECO:0000256" key="3">
    <source>
        <dbReference type="ARBA" id="ARBA00004586"/>
    </source>
</evidence>
<reference evidence="11" key="2">
    <citation type="submission" date="2013-10" db="EMBL/GenBank/DDBJ databases">
        <authorList>
            <person name="Aslett M."/>
        </authorList>
    </citation>
    <scope>NUCLEOTIDE SEQUENCE [LARGE SCALE GENOMIC DNA]</scope>
    <source>
        <strain evidence="11">Houghton</strain>
    </source>
</reference>
<keyword evidence="7 10" id="KW-1133">Transmembrane helix</keyword>
<keyword evidence="8 10" id="KW-0472">Membrane</keyword>
<dbReference type="Pfam" id="PF07787">
    <property type="entry name" value="TMEM43"/>
    <property type="match status" value="1"/>
</dbReference>
<dbReference type="PANTHER" id="PTHR13416">
    <property type="match status" value="1"/>
</dbReference>
<dbReference type="VEuPathDB" id="ToxoDB:ETH_00005450"/>
<dbReference type="PANTHER" id="PTHR13416:SF2">
    <property type="entry name" value="TRANSMEMBRANE PROTEIN 43"/>
    <property type="match status" value="1"/>
</dbReference>
<feature type="transmembrane region" description="Helical" evidence="10">
    <location>
        <begin position="266"/>
        <end position="285"/>
    </location>
</feature>
<dbReference type="OrthoDB" id="410725at2759"/>
<reference evidence="11" key="1">
    <citation type="submission" date="2013-10" db="EMBL/GenBank/DDBJ databases">
        <title>Genomic analysis of the causative agents of coccidiosis in chickens.</title>
        <authorList>
            <person name="Reid A.J."/>
            <person name="Blake D."/>
            <person name="Billington K."/>
            <person name="Browne H."/>
            <person name="Dunn M."/>
            <person name="Hung S."/>
            <person name="Kawahara F."/>
            <person name="Miranda-Saavedra D."/>
            <person name="Mourier T."/>
            <person name="Nagra H."/>
            <person name="Otto T.D."/>
            <person name="Rawlings N."/>
            <person name="Sanchez A."/>
            <person name="Sanders M."/>
            <person name="Subramaniam C."/>
            <person name="Tay Y."/>
            <person name="Dear P."/>
            <person name="Doerig C."/>
            <person name="Gruber A."/>
            <person name="Parkinson J."/>
            <person name="Shirley M."/>
            <person name="Wan K.L."/>
            <person name="Berriman M."/>
            <person name="Tomley F."/>
            <person name="Pain A."/>
        </authorList>
    </citation>
    <scope>NUCLEOTIDE SEQUENCE [LARGE SCALE GENOMIC DNA]</scope>
    <source>
        <strain evidence="11">Houghton</strain>
    </source>
</reference>
<dbReference type="GO" id="GO:0006629">
    <property type="term" value="P:lipid metabolic process"/>
    <property type="evidence" value="ECO:0007669"/>
    <property type="project" value="TreeGrafter"/>
</dbReference>
<dbReference type="EMBL" id="HG673746">
    <property type="protein sequence ID" value="CDJ37097.1"/>
    <property type="molecule type" value="Genomic_DNA"/>
</dbReference>
<evidence type="ECO:0000256" key="9">
    <source>
        <dbReference type="ARBA" id="ARBA00023242"/>
    </source>
</evidence>
<keyword evidence="12" id="KW-1185">Reference proteome</keyword>
<comment type="similarity">
    <text evidence="4">Belongs to the TMEM43 family.</text>
</comment>
<evidence type="ECO:0000256" key="8">
    <source>
        <dbReference type="ARBA" id="ARBA00023136"/>
    </source>
</evidence>
<dbReference type="GO" id="GO:0005637">
    <property type="term" value="C:nuclear inner membrane"/>
    <property type="evidence" value="ECO:0007669"/>
    <property type="project" value="TreeGrafter"/>
</dbReference>
<dbReference type="VEuPathDB" id="ToxoDB:ETH2_0800700"/>
<evidence type="ECO:0000313" key="11">
    <source>
        <dbReference type="EMBL" id="CDJ37097.1"/>
    </source>
</evidence>
<evidence type="ECO:0000256" key="6">
    <source>
        <dbReference type="ARBA" id="ARBA00022824"/>
    </source>
</evidence>
<dbReference type="GO" id="GO:0005789">
    <property type="term" value="C:endoplasmic reticulum membrane"/>
    <property type="evidence" value="ECO:0007669"/>
    <property type="project" value="UniProtKB-SubCell"/>
</dbReference>
<feature type="transmembrane region" description="Helical" evidence="10">
    <location>
        <begin position="333"/>
        <end position="352"/>
    </location>
</feature>
<feature type="transmembrane region" description="Helical" evidence="10">
    <location>
        <begin position="305"/>
        <end position="326"/>
    </location>
</feature>
<keyword evidence="5 10" id="KW-0812">Transmembrane</keyword>
<evidence type="ECO:0000256" key="2">
    <source>
        <dbReference type="ARBA" id="ARBA00004259"/>
    </source>
</evidence>
<dbReference type="InterPro" id="IPR012430">
    <property type="entry name" value="TMEM43_fam"/>
</dbReference>
<evidence type="ECO:0000256" key="1">
    <source>
        <dbReference type="ARBA" id="ARBA00004127"/>
    </source>
</evidence>